<evidence type="ECO:0000256" key="1">
    <source>
        <dbReference type="SAM" id="MobiDB-lite"/>
    </source>
</evidence>
<feature type="region of interest" description="Disordered" evidence="1">
    <location>
        <begin position="26"/>
        <end position="79"/>
    </location>
</feature>
<organism evidence="2 3">
    <name type="scientific">Camellia sinensis</name>
    <name type="common">Tea plant</name>
    <name type="synonym">Thea sinensis</name>
    <dbReference type="NCBI Taxonomy" id="4442"/>
    <lineage>
        <taxon>Eukaryota</taxon>
        <taxon>Viridiplantae</taxon>
        <taxon>Streptophyta</taxon>
        <taxon>Embryophyta</taxon>
        <taxon>Tracheophyta</taxon>
        <taxon>Spermatophyta</taxon>
        <taxon>Magnoliopsida</taxon>
        <taxon>eudicotyledons</taxon>
        <taxon>Gunneridae</taxon>
        <taxon>Pentapetalae</taxon>
        <taxon>asterids</taxon>
        <taxon>Ericales</taxon>
        <taxon>Theaceae</taxon>
        <taxon>Camellia</taxon>
    </lineage>
</organism>
<accession>A0A7J7H7U6</accession>
<feature type="compositionally biased region" description="Polar residues" evidence="1">
    <location>
        <begin position="36"/>
        <end position="51"/>
    </location>
</feature>
<comment type="caution">
    <text evidence="2">The sequence shown here is derived from an EMBL/GenBank/DDBJ whole genome shotgun (WGS) entry which is preliminary data.</text>
</comment>
<keyword evidence="3" id="KW-1185">Reference proteome</keyword>
<proteinExistence type="predicted"/>
<gene>
    <name evidence="2" type="ORF">HYC85_014582</name>
</gene>
<feature type="compositionally biased region" description="Basic residues" evidence="1">
    <location>
        <begin position="54"/>
        <end position="68"/>
    </location>
</feature>
<reference evidence="2 3" key="2">
    <citation type="submission" date="2020-07" db="EMBL/GenBank/DDBJ databases">
        <title>Genome assembly of wild tea tree DASZ reveals pedigree and selection history of tea varieties.</title>
        <authorList>
            <person name="Zhang W."/>
        </authorList>
    </citation>
    <scope>NUCLEOTIDE SEQUENCE [LARGE SCALE GENOMIC DNA]</scope>
    <source>
        <strain evidence="3">cv. G240</strain>
        <tissue evidence="2">Leaf</tissue>
    </source>
</reference>
<sequence length="475" mass="52433">MDPYYEQRLRDEVLYLHSLWHLGPPTNPNPNRNLTHHQNPSTHLHLSNPTQFKKDKKKKKKKHKRGKKGKSDPPWISDIEWPCKTPSEIPSSSGWPVLNLQLGRIIRLPSAEEQDRFAATQAQQKALKASQEFFAAAKDSDGEEDDDSDDDDLMDEDGNEEYSFFMKMFTEDGELRGFYEKNCEGGDFSCLVCEGIGKKIGKRFKGCVALVQHSVSIAKTKKKQAHRALAQAICKVLGWNIDRLPTIVLSLGDPLSRSLAKSGESQGNAEDLHMLNQNSGSVNVNNGELIVKEVSNVGQEGELHNSSVPGISNVDGDNVMLCEIDSKLLILQGNAEIGMEDLHMLNQNSSVENVNNGELVVKEVSNVGHEGVLHNSSVPGMSSVNGDNVMLYESSLKVGDANECTENLENGDSSVVDGKTEGVVNGLVRCLSSMITTGMRIDEEVVEVHLKLDDLSLNIFASTVHSRQRGIRYVQ</sequence>
<evidence type="ECO:0000313" key="3">
    <source>
        <dbReference type="Proteomes" id="UP000593564"/>
    </source>
</evidence>
<dbReference type="PANTHER" id="PTHR34546">
    <property type="entry name" value="OS06G0153600 PROTEIN"/>
    <property type="match status" value="1"/>
</dbReference>
<dbReference type="Proteomes" id="UP000593564">
    <property type="component" value="Unassembled WGS sequence"/>
</dbReference>
<protein>
    <submittedName>
        <fullName evidence="2">Uncharacterized protein</fullName>
    </submittedName>
</protein>
<reference evidence="3" key="1">
    <citation type="journal article" date="2020" name="Nat. Commun.">
        <title>Genome assembly of wild tea tree DASZ reveals pedigree and selection history of tea varieties.</title>
        <authorList>
            <person name="Zhang W."/>
            <person name="Zhang Y."/>
            <person name="Qiu H."/>
            <person name="Guo Y."/>
            <person name="Wan H."/>
            <person name="Zhang X."/>
            <person name="Scossa F."/>
            <person name="Alseekh S."/>
            <person name="Zhang Q."/>
            <person name="Wang P."/>
            <person name="Xu L."/>
            <person name="Schmidt M.H."/>
            <person name="Jia X."/>
            <person name="Li D."/>
            <person name="Zhu A."/>
            <person name="Guo F."/>
            <person name="Chen W."/>
            <person name="Ni D."/>
            <person name="Usadel B."/>
            <person name="Fernie A.R."/>
            <person name="Wen W."/>
        </authorList>
    </citation>
    <scope>NUCLEOTIDE SEQUENCE [LARGE SCALE GENOMIC DNA]</scope>
    <source>
        <strain evidence="3">cv. G240</strain>
    </source>
</reference>
<dbReference type="AlphaFoldDB" id="A0A7J7H7U6"/>
<dbReference type="EMBL" id="JACBKZ010000006">
    <property type="protein sequence ID" value="KAF5948625.1"/>
    <property type="molecule type" value="Genomic_DNA"/>
</dbReference>
<evidence type="ECO:0000313" key="2">
    <source>
        <dbReference type="EMBL" id="KAF5948625.1"/>
    </source>
</evidence>
<dbReference type="PANTHER" id="PTHR34546:SF3">
    <property type="entry name" value="OS06G0153600 PROTEIN"/>
    <property type="match status" value="1"/>
</dbReference>
<name>A0A7J7H7U6_CAMSI</name>